<dbReference type="InterPro" id="IPR052741">
    <property type="entry name" value="Mitochondrial_HTD2"/>
</dbReference>
<comment type="caution">
    <text evidence="3">The sequence shown here is derived from an EMBL/GenBank/DDBJ whole genome shotgun (WGS) entry which is preliminary data.</text>
</comment>
<reference evidence="3" key="1">
    <citation type="submission" date="2017-05" db="EMBL/GenBank/DDBJ databases">
        <title>Complete and WGS of Bordetella genogroups.</title>
        <authorList>
            <person name="Spilker T."/>
            <person name="Lipuma J."/>
        </authorList>
    </citation>
    <scope>NUCLEOTIDE SEQUENCE</scope>
    <source>
        <strain evidence="3">AU21707</strain>
    </source>
</reference>
<dbReference type="RefSeq" id="WP_094849633.1">
    <property type="nucleotide sequence ID" value="NZ_NEVJ01000003.1"/>
</dbReference>
<dbReference type="PANTHER" id="PTHR28152">
    <property type="entry name" value="HYDROXYACYL-THIOESTER DEHYDRATASE TYPE 2, MITOCHONDRIAL"/>
    <property type="match status" value="1"/>
</dbReference>
<accession>A0A261R7Z0</accession>
<evidence type="ECO:0000256" key="1">
    <source>
        <dbReference type="SAM" id="MobiDB-lite"/>
    </source>
</evidence>
<dbReference type="EMBL" id="NEVJ01000003">
    <property type="protein sequence ID" value="OZI21109.1"/>
    <property type="molecule type" value="Genomic_DNA"/>
</dbReference>
<feature type="domain" description="FAS1-like dehydratase" evidence="2">
    <location>
        <begin position="73"/>
        <end position="132"/>
    </location>
</feature>
<feature type="region of interest" description="Disordered" evidence="1">
    <location>
        <begin position="154"/>
        <end position="179"/>
    </location>
</feature>
<protein>
    <submittedName>
        <fullName evidence="3">Acyl-CoA dehydrogenase</fullName>
    </submittedName>
</protein>
<dbReference type="AlphaFoldDB" id="A0A261R7Z0"/>
<feature type="compositionally biased region" description="Low complexity" evidence="1">
    <location>
        <begin position="154"/>
        <end position="174"/>
    </location>
</feature>
<keyword evidence="4" id="KW-1185">Reference proteome</keyword>
<evidence type="ECO:0000313" key="4">
    <source>
        <dbReference type="Proteomes" id="UP000216857"/>
    </source>
</evidence>
<organism evidence="3 4">
    <name type="scientific">Bordetella genomosp. 9</name>
    <dbReference type="NCBI Taxonomy" id="1416803"/>
    <lineage>
        <taxon>Bacteria</taxon>
        <taxon>Pseudomonadati</taxon>
        <taxon>Pseudomonadota</taxon>
        <taxon>Betaproteobacteria</taxon>
        <taxon>Burkholderiales</taxon>
        <taxon>Alcaligenaceae</taxon>
        <taxon>Bordetella</taxon>
    </lineage>
</organism>
<dbReference type="InterPro" id="IPR039569">
    <property type="entry name" value="FAS1-like_DH_region"/>
</dbReference>
<evidence type="ECO:0000313" key="3">
    <source>
        <dbReference type="EMBL" id="OZI21109.1"/>
    </source>
</evidence>
<dbReference type="PANTHER" id="PTHR28152:SF1">
    <property type="entry name" value="HYDROXYACYL-THIOESTER DEHYDRATASE TYPE 2, MITOCHONDRIAL"/>
    <property type="match status" value="1"/>
</dbReference>
<proteinExistence type="predicted"/>
<sequence length="292" mass="32093">MPNDHAPLEDWLDKTETVQDLITPFPLAALAATLGRDDPRGVVPPLWHWLYFLPVTPMDDVGPDGHAKRGGFLPPVPLPRRMWAGGRLTFRAPLRVGERATRESTITHIEDKTGRSGRLVFVTVLHRYSVDDEIRVEEEHDIVYRDVSSSAGAPAGAPAAAAARPPGSQAAAAPDGETWSRTLRPDPVLLFRYSALTFNSHRIHYDHPYVTGEEGYPGLIVHGPLIATLLVDLLHRELPDAKLRSFAFRAMRPCFADNALTVCGRPQGKGEVGLWTKDHDGKLGMQATATID</sequence>
<dbReference type="Gene3D" id="3.10.129.10">
    <property type="entry name" value="Hotdog Thioesterase"/>
    <property type="match status" value="2"/>
</dbReference>
<name>A0A261R7Z0_9BORD</name>
<dbReference type="SUPFAM" id="SSF54637">
    <property type="entry name" value="Thioesterase/thiol ester dehydrase-isomerase"/>
    <property type="match status" value="2"/>
</dbReference>
<evidence type="ECO:0000259" key="2">
    <source>
        <dbReference type="Pfam" id="PF13452"/>
    </source>
</evidence>
<dbReference type="OrthoDB" id="7183822at2"/>
<dbReference type="InterPro" id="IPR029069">
    <property type="entry name" value="HotDog_dom_sf"/>
</dbReference>
<gene>
    <name evidence="3" type="ORF">CAL26_27115</name>
</gene>
<dbReference type="GO" id="GO:0019171">
    <property type="term" value="F:(3R)-hydroxyacyl-[acyl-carrier-protein] dehydratase activity"/>
    <property type="evidence" value="ECO:0007669"/>
    <property type="project" value="TreeGrafter"/>
</dbReference>
<dbReference type="Pfam" id="PF13452">
    <property type="entry name" value="FAS1_DH_region"/>
    <property type="match status" value="1"/>
</dbReference>
<dbReference type="Proteomes" id="UP000216857">
    <property type="component" value="Unassembled WGS sequence"/>
</dbReference>